<feature type="region of interest" description="Disordered" evidence="1">
    <location>
        <begin position="1"/>
        <end position="29"/>
    </location>
</feature>
<evidence type="ECO:0000256" key="1">
    <source>
        <dbReference type="SAM" id="MobiDB-lite"/>
    </source>
</evidence>
<organism evidence="2">
    <name type="scientific">Spodoptera frugiperda</name>
    <name type="common">Fall armyworm</name>
    <dbReference type="NCBI Taxonomy" id="7108"/>
    <lineage>
        <taxon>Eukaryota</taxon>
        <taxon>Metazoa</taxon>
        <taxon>Ecdysozoa</taxon>
        <taxon>Arthropoda</taxon>
        <taxon>Hexapoda</taxon>
        <taxon>Insecta</taxon>
        <taxon>Pterygota</taxon>
        <taxon>Neoptera</taxon>
        <taxon>Endopterygota</taxon>
        <taxon>Lepidoptera</taxon>
        <taxon>Glossata</taxon>
        <taxon>Ditrysia</taxon>
        <taxon>Noctuoidea</taxon>
        <taxon>Noctuidae</taxon>
        <taxon>Amphipyrinae</taxon>
        <taxon>Spodoptera</taxon>
    </lineage>
</organism>
<dbReference type="EMBL" id="ODYU01010979">
    <property type="protein sequence ID" value="SOQ56432.1"/>
    <property type="molecule type" value="Genomic_DNA"/>
</dbReference>
<reference evidence="2" key="1">
    <citation type="submission" date="2016-07" db="EMBL/GenBank/DDBJ databases">
        <authorList>
            <person name="Bretaudeau A."/>
        </authorList>
    </citation>
    <scope>NUCLEOTIDE SEQUENCE</scope>
    <source>
        <strain evidence="2">Rice</strain>
        <tissue evidence="2">Whole body</tissue>
    </source>
</reference>
<name>A0A2H1WTX5_SPOFR</name>
<gene>
    <name evidence="2" type="ORF">SFRICE_025654</name>
</gene>
<proteinExistence type="predicted"/>
<protein>
    <submittedName>
        <fullName evidence="2">SFRICE_025654</fullName>
    </submittedName>
</protein>
<evidence type="ECO:0000313" key="2">
    <source>
        <dbReference type="EMBL" id="SOQ56432.1"/>
    </source>
</evidence>
<dbReference type="AlphaFoldDB" id="A0A2H1WTX5"/>
<accession>A0A2H1WTX5</accession>
<sequence>MFLKLLAGKQADVSPDDKQLPPPMDTRNTRGVTSVLPVFWDKLNTSVVLRRFSVRPWYRSGRVFEI</sequence>